<name>A0ABU3B2K2_9ACTN</name>
<gene>
    <name evidence="1" type="ORF">RM812_42120</name>
</gene>
<sequence>MTANPPTVPQQATVGSAAAVKQQLEDALKEADFLAQINTAHDGASLHVTMYSSKCHFADSVEDATEWLHQTGIDATATLDERTFRVVMTLPSADSVKMFNAALLQPWITARTTATHLNDVLADHGLDCTIDVGPASLSLLLADDELDAAV</sequence>
<organism evidence="1 2">
    <name type="scientific">Streptomyces lancefieldiae</name>
    <dbReference type="NCBI Taxonomy" id="3075520"/>
    <lineage>
        <taxon>Bacteria</taxon>
        <taxon>Bacillati</taxon>
        <taxon>Actinomycetota</taxon>
        <taxon>Actinomycetes</taxon>
        <taxon>Kitasatosporales</taxon>
        <taxon>Streptomycetaceae</taxon>
        <taxon>Streptomyces</taxon>
    </lineage>
</organism>
<dbReference type="Proteomes" id="UP001180724">
    <property type="component" value="Unassembled WGS sequence"/>
</dbReference>
<keyword evidence="2" id="KW-1185">Reference proteome</keyword>
<dbReference type="EMBL" id="JAVRFH010000275">
    <property type="protein sequence ID" value="MDT0616677.1"/>
    <property type="molecule type" value="Genomic_DNA"/>
</dbReference>
<feature type="non-terminal residue" evidence="1">
    <location>
        <position position="150"/>
    </location>
</feature>
<protein>
    <submittedName>
        <fullName evidence="1">Uncharacterized protein</fullName>
    </submittedName>
</protein>
<evidence type="ECO:0000313" key="1">
    <source>
        <dbReference type="EMBL" id="MDT0616677.1"/>
    </source>
</evidence>
<evidence type="ECO:0000313" key="2">
    <source>
        <dbReference type="Proteomes" id="UP001180724"/>
    </source>
</evidence>
<dbReference type="RefSeq" id="WP_311586290.1">
    <property type="nucleotide sequence ID" value="NZ_JAVRFH010000275.1"/>
</dbReference>
<proteinExistence type="predicted"/>
<reference evidence="1" key="1">
    <citation type="submission" date="2024-05" db="EMBL/GenBank/DDBJ databases">
        <title>30 novel species of actinomycetes from the DSMZ collection.</title>
        <authorList>
            <person name="Nouioui I."/>
        </authorList>
    </citation>
    <scope>NUCLEOTIDE SEQUENCE</scope>
    <source>
        <strain evidence="1">DSM 40712</strain>
    </source>
</reference>
<accession>A0ABU3B2K2</accession>
<comment type="caution">
    <text evidence="1">The sequence shown here is derived from an EMBL/GenBank/DDBJ whole genome shotgun (WGS) entry which is preliminary data.</text>
</comment>